<keyword evidence="1" id="KW-0472">Membrane</keyword>
<accession>A0AAD8MXS8</accession>
<evidence type="ECO:0000256" key="1">
    <source>
        <dbReference type="SAM" id="Phobius"/>
    </source>
</evidence>
<dbReference type="PANTHER" id="PTHR31204">
    <property type="entry name" value="SIGMA INTRACELLULAR RECEPTOR 2"/>
    <property type="match status" value="1"/>
</dbReference>
<protein>
    <submittedName>
        <fullName evidence="2">Uncharacterized protein</fullName>
    </submittedName>
</protein>
<feature type="transmembrane region" description="Helical" evidence="1">
    <location>
        <begin position="7"/>
        <end position="26"/>
    </location>
</feature>
<comment type="caution">
    <text evidence="2">The sequence shown here is derived from an EMBL/GenBank/DDBJ whole genome shotgun (WGS) entry which is preliminary data.</text>
</comment>
<evidence type="ECO:0000313" key="2">
    <source>
        <dbReference type="EMBL" id="KAK1389029.1"/>
    </source>
</evidence>
<gene>
    <name evidence="2" type="ORF">POM88_017207</name>
</gene>
<reference evidence="2" key="1">
    <citation type="submission" date="2023-02" db="EMBL/GenBank/DDBJ databases">
        <title>Genome of toxic invasive species Heracleum sosnowskyi carries increased number of genes despite the absence of recent whole-genome duplications.</title>
        <authorList>
            <person name="Schelkunov M."/>
            <person name="Shtratnikova V."/>
            <person name="Makarenko M."/>
            <person name="Klepikova A."/>
            <person name="Omelchenko D."/>
            <person name="Novikova G."/>
            <person name="Obukhova E."/>
            <person name="Bogdanov V."/>
            <person name="Penin A."/>
            <person name="Logacheva M."/>
        </authorList>
    </citation>
    <scope>NUCLEOTIDE SEQUENCE</scope>
    <source>
        <strain evidence="2">Hsosn_3</strain>
        <tissue evidence="2">Leaf</tissue>
    </source>
</reference>
<dbReference type="EMBL" id="JAUIZM010000004">
    <property type="protein sequence ID" value="KAK1389029.1"/>
    <property type="molecule type" value="Genomic_DNA"/>
</dbReference>
<dbReference type="InterPro" id="IPR051987">
    <property type="entry name" value="Sigma-2_receptor-like"/>
</dbReference>
<keyword evidence="1" id="KW-0812">Transmembrane</keyword>
<evidence type="ECO:0000313" key="3">
    <source>
        <dbReference type="Proteomes" id="UP001237642"/>
    </source>
</evidence>
<proteinExistence type="predicted"/>
<dbReference type="AlphaFoldDB" id="A0AAD8MXS8"/>
<keyword evidence="1" id="KW-1133">Transmembrane helix</keyword>
<feature type="transmembrane region" description="Helical" evidence="1">
    <location>
        <begin position="32"/>
        <end position="54"/>
    </location>
</feature>
<organism evidence="2 3">
    <name type="scientific">Heracleum sosnowskyi</name>
    <dbReference type="NCBI Taxonomy" id="360622"/>
    <lineage>
        <taxon>Eukaryota</taxon>
        <taxon>Viridiplantae</taxon>
        <taxon>Streptophyta</taxon>
        <taxon>Embryophyta</taxon>
        <taxon>Tracheophyta</taxon>
        <taxon>Spermatophyta</taxon>
        <taxon>Magnoliopsida</taxon>
        <taxon>eudicotyledons</taxon>
        <taxon>Gunneridae</taxon>
        <taxon>Pentapetalae</taxon>
        <taxon>asterids</taxon>
        <taxon>campanulids</taxon>
        <taxon>Apiales</taxon>
        <taxon>Apiaceae</taxon>
        <taxon>Apioideae</taxon>
        <taxon>apioid superclade</taxon>
        <taxon>Tordylieae</taxon>
        <taxon>Tordyliinae</taxon>
        <taxon>Heracleum</taxon>
    </lineage>
</organism>
<keyword evidence="3" id="KW-1185">Reference proteome</keyword>
<sequence length="105" mass="11715">MPEFYKALLYYHLFVNWPLAVISLYGFTFRKFWFSTTSLILAVSFASISVPVIGELVGSGRGSAELVRTYSIFFGLAIVVIFRSLLASPTAKTKTTTKEIPLLLI</sequence>
<dbReference type="GO" id="GO:0005783">
    <property type="term" value="C:endoplasmic reticulum"/>
    <property type="evidence" value="ECO:0007669"/>
    <property type="project" value="TreeGrafter"/>
</dbReference>
<feature type="transmembrane region" description="Helical" evidence="1">
    <location>
        <begin position="66"/>
        <end position="86"/>
    </location>
</feature>
<dbReference type="Proteomes" id="UP001237642">
    <property type="component" value="Unassembled WGS sequence"/>
</dbReference>
<reference evidence="2" key="2">
    <citation type="submission" date="2023-05" db="EMBL/GenBank/DDBJ databases">
        <authorList>
            <person name="Schelkunov M.I."/>
        </authorList>
    </citation>
    <scope>NUCLEOTIDE SEQUENCE</scope>
    <source>
        <strain evidence="2">Hsosn_3</strain>
        <tissue evidence="2">Leaf</tissue>
    </source>
</reference>
<name>A0AAD8MXS8_9APIA</name>
<dbReference type="PANTHER" id="PTHR31204:SF1">
    <property type="entry name" value="SIGMA INTRACELLULAR RECEPTOR 2"/>
    <property type="match status" value="1"/>
</dbReference>